<comment type="caution">
    <text evidence="2">The sequence shown here is derived from an EMBL/GenBank/DDBJ whole genome shotgun (WGS) entry which is preliminary data.</text>
</comment>
<dbReference type="OrthoDB" id="7769065at2759"/>
<dbReference type="Proteomes" id="UP000657918">
    <property type="component" value="Unassembled WGS sequence"/>
</dbReference>
<dbReference type="EMBL" id="JADGMS010000013">
    <property type="protein sequence ID" value="KAF9670218.1"/>
    <property type="molecule type" value="Genomic_DNA"/>
</dbReference>
<dbReference type="PANTHER" id="PTHR31257:SF2">
    <property type="entry name" value="RICIN B-LIKE LECTIN EULS3"/>
    <property type="match status" value="1"/>
</dbReference>
<reference evidence="2 3" key="1">
    <citation type="submission" date="2020-10" db="EMBL/GenBank/DDBJ databases">
        <title>Plant Genome Project.</title>
        <authorList>
            <person name="Zhang R.-G."/>
        </authorList>
    </citation>
    <scope>NUCLEOTIDE SEQUENCE [LARGE SCALE GENOMIC DNA]</scope>
    <source>
        <strain evidence="2">FAFU-HL-1</strain>
        <tissue evidence="2">Leaf</tissue>
    </source>
</reference>
<dbReference type="AlphaFoldDB" id="A0A835JKF1"/>
<dbReference type="Gene3D" id="2.80.10.50">
    <property type="match status" value="1"/>
</dbReference>
<accession>A0A835JKF1</accession>
<dbReference type="InterPro" id="IPR040249">
    <property type="entry name" value="Ricin_B-like_lectin_EULS3-like"/>
</dbReference>
<evidence type="ECO:0000313" key="3">
    <source>
        <dbReference type="Proteomes" id="UP000657918"/>
    </source>
</evidence>
<dbReference type="InterPro" id="IPR035992">
    <property type="entry name" value="Ricin_B-like_lectins"/>
</dbReference>
<feature type="compositionally biased region" description="Polar residues" evidence="1">
    <location>
        <begin position="56"/>
        <end position="74"/>
    </location>
</feature>
<feature type="compositionally biased region" description="Basic and acidic residues" evidence="1">
    <location>
        <begin position="15"/>
        <end position="27"/>
    </location>
</feature>
<proteinExistence type="predicted"/>
<organism evidence="2 3">
    <name type="scientific">Salix dunnii</name>
    <dbReference type="NCBI Taxonomy" id="1413687"/>
    <lineage>
        <taxon>Eukaryota</taxon>
        <taxon>Viridiplantae</taxon>
        <taxon>Streptophyta</taxon>
        <taxon>Embryophyta</taxon>
        <taxon>Tracheophyta</taxon>
        <taxon>Spermatophyta</taxon>
        <taxon>Magnoliopsida</taxon>
        <taxon>eudicotyledons</taxon>
        <taxon>Gunneridae</taxon>
        <taxon>Pentapetalae</taxon>
        <taxon>rosids</taxon>
        <taxon>fabids</taxon>
        <taxon>Malpighiales</taxon>
        <taxon>Salicaceae</taxon>
        <taxon>Saliceae</taxon>
        <taxon>Salix</taxon>
    </lineage>
</organism>
<gene>
    <name evidence="2" type="ORF">SADUNF_Sadunf13G0045500</name>
</gene>
<feature type="compositionally biased region" description="Pro residues" evidence="1">
    <location>
        <begin position="28"/>
        <end position="40"/>
    </location>
</feature>
<name>A0A835JKF1_9ROSI</name>
<keyword evidence="3" id="KW-1185">Reference proteome</keyword>
<feature type="region of interest" description="Disordered" evidence="1">
    <location>
        <begin position="1"/>
        <end position="103"/>
    </location>
</feature>
<evidence type="ECO:0000313" key="2">
    <source>
        <dbReference type="EMBL" id="KAF9670218.1"/>
    </source>
</evidence>
<dbReference type="SUPFAM" id="SSF50370">
    <property type="entry name" value="Ricin B-like lectins"/>
    <property type="match status" value="1"/>
</dbReference>
<protein>
    <submittedName>
        <fullName evidence="2">Uncharacterized protein</fullName>
    </submittedName>
</protein>
<evidence type="ECO:0000256" key="1">
    <source>
        <dbReference type="SAM" id="MobiDB-lite"/>
    </source>
</evidence>
<dbReference type="CDD" id="cd23431">
    <property type="entry name" value="beta-trefoil_Ricin_AtEULS3-like"/>
    <property type="match status" value="1"/>
</dbReference>
<sequence length="355" mass="39920">MEFPHGHDTQTQNHRRNDDEEERREHYPPQPSSDQTPPPLHYRENKFAPPPPPYSHNYQEPSQPSRPYSNETNYSPPPPPTSIQETKVYHTSHRQGDDPSLDYPPPPTLVTHVSDEQTETHNCCRPHMPRFIQRHNHQSGSASGVDLYNKLSFKVYSKARPEFHLTIRDGKVILARSSPSDEFEYSTRVKDSEGCPAFALVNKATGQAMKHSIGEAHPVQLIPYNPDVLDESILWTESKDLGGGFRAVRMVNNIHLNVDAFHGDKKSGGVRDGTTIVLWKWNKGDNQQWKIIPTQYYQGSIQRRSFAATLLLIRICNGKGSLISWSAVAGLKSASNGGLGIIVRVASMEVDSISE</sequence>
<dbReference type="PANTHER" id="PTHR31257">
    <property type="entry name" value="RICIN B-LIKE LECTIN EULS3"/>
    <property type="match status" value="1"/>
</dbReference>